<keyword evidence="4" id="KW-0808">Transferase</keyword>
<dbReference type="EC" id="2.7.13.3" evidence="2"/>
<evidence type="ECO:0000313" key="10">
    <source>
        <dbReference type="EMBL" id="PRY84782.1"/>
    </source>
</evidence>
<protein>
    <recommendedName>
        <fullName evidence="2">histidine kinase</fullName>
        <ecNumber evidence="2">2.7.13.3</ecNumber>
    </recommendedName>
</protein>
<evidence type="ECO:0000256" key="3">
    <source>
        <dbReference type="ARBA" id="ARBA00022553"/>
    </source>
</evidence>
<keyword evidence="11" id="KW-1185">Reference proteome</keyword>
<dbReference type="RefSeq" id="WP_106135433.1">
    <property type="nucleotide sequence ID" value="NZ_PVTR01000017.1"/>
</dbReference>
<keyword evidence="5" id="KW-0418">Kinase</keyword>
<feature type="domain" description="PAC" evidence="9">
    <location>
        <begin position="203"/>
        <end position="255"/>
    </location>
</feature>
<dbReference type="InterPro" id="IPR052162">
    <property type="entry name" value="Sensor_kinase/Photoreceptor"/>
</dbReference>
<dbReference type="PANTHER" id="PTHR43304">
    <property type="entry name" value="PHYTOCHROME-LIKE PROTEIN CPH1"/>
    <property type="match status" value="1"/>
</dbReference>
<dbReference type="SMART" id="SM00091">
    <property type="entry name" value="PAS"/>
    <property type="match status" value="3"/>
</dbReference>
<evidence type="ECO:0000256" key="4">
    <source>
        <dbReference type="ARBA" id="ARBA00022679"/>
    </source>
</evidence>
<organism evidence="10 11">
    <name type="scientific">Mongoliibacter ruber</name>
    <dbReference type="NCBI Taxonomy" id="1750599"/>
    <lineage>
        <taxon>Bacteria</taxon>
        <taxon>Pseudomonadati</taxon>
        <taxon>Bacteroidota</taxon>
        <taxon>Cytophagia</taxon>
        <taxon>Cytophagales</taxon>
        <taxon>Cyclobacteriaceae</taxon>
        <taxon>Mongoliibacter</taxon>
    </lineage>
</organism>
<dbReference type="GO" id="GO:0004673">
    <property type="term" value="F:protein histidine kinase activity"/>
    <property type="evidence" value="ECO:0007669"/>
    <property type="project" value="UniProtKB-EC"/>
</dbReference>
<gene>
    <name evidence="10" type="ORF">CLW00_11759</name>
</gene>
<feature type="domain" description="Response regulatory" evidence="7">
    <location>
        <begin position="468"/>
        <end position="591"/>
    </location>
</feature>
<evidence type="ECO:0000259" key="8">
    <source>
        <dbReference type="PROSITE" id="PS50112"/>
    </source>
</evidence>
<dbReference type="OrthoDB" id="1524091at2"/>
<dbReference type="PANTHER" id="PTHR43304:SF1">
    <property type="entry name" value="PAC DOMAIN-CONTAINING PROTEIN"/>
    <property type="match status" value="1"/>
</dbReference>
<dbReference type="CDD" id="cd00130">
    <property type="entry name" value="PAS"/>
    <property type="match status" value="2"/>
</dbReference>
<name>A0A2T0WDK4_9BACT</name>
<feature type="domain" description="PAS" evidence="8">
    <location>
        <begin position="128"/>
        <end position="186"/>
    </location>
</feature>
<dbReference type="InterPro" id="IPR013655">
    <property type="entry name" value="PAS_fold_3"/>
</dbReference>
<dbReference type="PROSITE" id="PS50113">
    <property type="entry name" value="PAC"/>
    <property type="match status" value="1"/>
</dbReference>
<dbReference type="NCBIfam" id="TIGR00229">
    <property type="entry name" value="sensory_box"/>
    <property type="match status" value="3"/>
</dbReference>
<dbReference type="EMBL" id="PVTR01000017">
    <property type="protein sequence ID" value="PRY84782.1"/>
    <property type="molecule type" value="Genomic_DNA"/>
</dbReference>
<evidence type="ECO:0000259" key="7">
    <source>
        <dbReference type="PROSITE" id="PS50110"/>
    </source>
</evidence>
<evidence type="ECO:0000259" key="9">
    <source>
        <dbReference type="PROSITE" id="PS50113"/>
    </source>
</evidence>
<dbReference type="InterPro" id="IPR001789">
    <property type="entry name" value="Sig_transdc_resp-reg_receiver"/>
</dbReference>
<dbReference type="InterPro" id="IPR000700">
    <property type="entry name" value="PAS-assoc_C"/>
</dbReference>
<evidence type="ECO:0000256" key="6">
    <source>
        <dbReference type="PROSITE-ProRule" id="PRU00169"/>
    </source>
</evidence>
<comment type="caution">
    <text evidence="10">The sequence shown here is derived from an EMBL/GenBank/DDBJ whole genome shotgun (WGS) entry which is preliminary data.</text>
</comment>
<sequence length="609" mass="70734">MLVKGSYTKSTLLQLSKAVVIVDLSSNKILFANTVFTELFGYEKQEYQGLEYWKLLAPEDRKRSKIKFLSRLEKDRNGEKFRICTKNQHVFVVEVKRFLVDFEGKVTLFAEFSEIPLQIKRPSFLDDVENSFYKFTNNADEIFWIQNLDQSQLIFVSKAFENILGRSRENLNPDKNFLESYVHPDDIGYFLMKMDEYKTQEKVDFEFRILKPDGTIRFLYAKFFRIGNSIGQIEGNAGIAIDITYKKQSESAFIGSDIWFKTIFYNDISSMCLFDLTSGRILDSNKAAETYFGYSKQEFLKLYIDDILETKNGFNEVISLGSNNNKQNLKIKSKKSDHTIHDIEAFCSLIDINGRELVYIIFHDFSVNQKFKQIAEAQDFMLKELVWDQSHALRAPLAKILSLLSFLKCKDFRKISEKEVINELLSNGLEMDKAIKEISDKTIKIKNLEQDFIQSEDFKPTLNLVDFNLILVDDDKLIHLMNKHVISKSNFHSSPISFLNGNEALKYIRENQNSEKPFLVFLDINMPEMNGWQFLEALEKEKFNSLVSVIMLSSSVNIEDKIKSKDYNPVLGFLSKPLKIQDLNRLPLNTDARSFHTNLNEVVSSCHQF</sequence>
<reference evidence="10 11" key="1">
    <citation type="submission" date="2018-03" db="EMBL/GenBank/DDBJ databases">
        <title>Genomic Encyclopedia of Archaeal and Bacterial Type Strains, Phase II (KMG-II): from individual species to whole genera.</title>
        <authorList>
            <person name="Goeker M."/>
        </authorList>
    </citation>
    <scope>NUCLEOTIDE SEQUENCE [LARGE SCALE GENOMIC DNA]</scope>
    <source>
        <strain evidence="10 11">DSM 27929</strain>
    </source>
</reference>
<dbReference type="CDD" id="cd00156">
    <property type="entry name" value="REC"/>
    <property type="match status" value="1"/>
</dbReference>
<dbReference type="Pfam" id="PF13426">
    <property type="entry name" value="PAS_9"/>
    <property type="match status" value="1"/>
</dbReference>
<dbReference type="Gene3D" id="3.40.50.2300">
    <property type="match status" value="1"/>
</dbReference>
<feature type="domain" description="PAS" evidence="8">
    <location>
        <begin position="4"/>
        <end position="75"/>
    </location>
</feature>
<dbReference type="Gene3D" id="3.30.450.20">
    <property type="entry name" value="PAS domain"/>
    <property type="match status" value="3"/>
</dbReference>
<keyword evidence="3 6" id="KW-0597">Phosphoprotein</keyword>
<dbReference type="Proteomes" id="UP000238157">
    <property type="component" value="Unassembled WGS sequence"/>
</dbReference>
<evidence type="ECO:0000256" key="1">
    <source>
        <dbReference type="ARBA" id="ARBA00000085"/>
    </source>
</evidence>
<dbReference type="AlphaFoldDB" id="A0A2T0WDK4"/>
<accession>A0A2T0WDK4</accession>
<dbReference type="InterPro" id="IPR035965">
    <property type="entry name" value="PAS-like_dom_sf"/>
</dbReference>
<proteinExistence type="predicted"/>
<comment type="catalytic activity">
    <reaction evidence="1">
        <text>ATP + protein L-histidine = ADP + protein N-phospho-L-histidine.</text>
        <dbReference type="EC" id="2.7.13.3"/>
    </reaction>
</comment>
<feature type="modified residue" description="4-aspartylphosphate" evidence="6">
    <location>
        <position position="523"/>
    </location>
</feature>
<evidence type="ECO:0000256" key="2">
    <source>
        <dbReference type="ARBA" id="ARBA00012438"/>
    </source>
</evidence>
<dbReference type="GO" id="GO:0000160">
    <property type="term" value="P:phosphorelay signal transduction system"/>
    <property type="evidence" value="ECO:0007669"/>
    <property type="project" value="InterPro"/>
</dbReference>
<dbReference type="SUPFAM" id="SSF55785">
    <property type="entry name" value="PYP-like sensor domain (PAS domain)"/>
    <property type="match status" value="3"/>
</dbReference>
<dbReference type="Pfam" id="PF00072">
    <property type="entry name" value="Response_reg"/>
    <property type="match status" value="1"/>
</dbReference>
<dbReference type="InterPro" id="IPR011006">
    <property type="entry name" value="CheY-like_superfamily"/>
</dbReference>
<dbReference type="InterPro" id="IPR000014">
    <property type="entry name" value="PAS"/>
</dbReference>
<dbReference type="SUPFAM" id="SSF52172">
    <property type="entry name" value="CheY-like"/>
    <property type="match status" value="1"/>
</dbReference>
<dbReference type="Pfam" id="PF08447">
    <property type="entry name" value="PAS_3"/>
    <property type="match status" value="2"/>
</dbReference>
<dbReference type="SMART" id="SM00448">
    <property type="entry name" value="REC"/>
    <property type="match status" value="1"/>
</dbReference>
<evidence type="ECO:0000313" key="11">
    <source>
        <dbReference type="Proteomes" id="UP000238157"/>
    </source>
</evidence>
<evidence type="ECO:0000256" key="5">
    <source>
        <dbReference type="ARBA" id="ARBA00022777"/>
    </source>
</evidence>
<dbReference type="PROSITE" id="PS50112">
    <property type="entry name" value="PAS"/>
    <property type="match status" value="2"/>
</dbReference>
<dbReference type="PROSITE" id="PS50110">
    <property type="entry name" value="RESPONSE_REGULATORY"/>
    <property type="match status" value="1"/>
</dbReference>